<accession>A0A4P9XMH5</accession>
<keyword evidence="3" id="KW-1015">Disulfide bond</keyword>
<keyword evidence="2" id="KW-0963">Cytoplasm</keyword>
<dbReference type="GO" id="GO:0005758">
    <property type="term" value="C:mitochondrial intermembrane space"/>
    <property type="evidence" value="ECO:0007669"/>
    <property type="project" value="TreeGrafter"/>
</dbReference>
<gene>
    <name evidence="8" type="ORF">THASP1DRAFT_3106</name>
</gene>
<feature type="non-terminal residue" evidence="8">
    <location>
        <position position="85"/>
    </location>
</feature>
<dbReference type="Proteomes" id="UP000271241">
    <property type="component" value="Unassembled WGS sequence"/>
</dbReference>
<evidence type="ECO:0000256" key="6">
    <source>
        <dbReference type="SAM" id="MobiDB-lite"/>
    </source>
</evidence>
<dbReference type="PANTHER" id="PTHR21107:SF2">
    <property type="entry name" value="CYTOCHROME C OXIDASE ASSEMBLY PROTEIN COX19"/>
    <property type="match status" value="1"/>
</dbReference>
<dbReference type="STRING" id="78915.A0A4P9XMH5"/>
<comment type="similarity">
    <text evidence="5">Belongs to the COX19 family.</text>
</comment>
<organism evidence="8 9">
    <name type="scientific">Thamnocephalis sphaerospora</name>
    <dbReference type="NCBI Taxonomy" id="78915"/>
    <lineage>
        <taxon>Eukaryota</taxon>
        <taxon>Fungi</taxon>
        <taxon>Fungi incertae sedis</taxon>
        <taxon>Zoopagomycota</taxon>
        <taxon>Zoopagomycotina</taxon>
        <taxon>Zoopagomycetes</taxon>
        <taxon>Zoopagales</taxon>
        <taxon>Sigmoideomycetaceae</taxon>
        <taxon>Thamnocephalis</taxon>
    </lineage>
</organism>
<proteinExistence type="inferred from homology"/>
<dbReference type="GO" id="GO:0033617">
    <property type="term" value="P:mitochondrial respiratory chain complex IV assembly"/>
    <property type="evidence" value="ECO:0007669"/>
    <property type="project" value="TreeGrafter"/>
</dbReference>
<keyword evidence="9" id="KW-1185">Reference proteome</keyword>
<feature type="domain" description="CHCH" evidence="7">
    <location>
        <begin position="31"/>
        <end position="64"/>
    </location>
</feature>
<reference evidence="9" key="1">
    <citation type="journal article" date="2018" name="Nat. Microbiol.">
        <title>Leveraging single-cell genomics to expand the fungal tree of life.</title>
        <authorList>
            <person name="Ahrendt S.R."/>
            <person name="Quandt C.A."/>
            <person name="Ciobanu D."/>
            <person name="Clum A."/>
            <person name="Salamov A."/>
            <person name="Andreopoulos B."/>
            <person name="Cheng J.F."/>
            <person name="Woyke T."/>
            <person name="Pelin A."/>
            <person name="Henrissat B."/>
            <person name="Reynolds N.K."/>
            <person name="Benny G.L."/>
            <person name="Smith M.E."/>
            <person name="James T.Y."/>
            <person name="Grigoriev I.V."/>
        </authorList>
    </citation>
    <scope>NUCLEOTIDE SEQUENCE [LARGE SCALE GENOMIC DNA]</scope>
    <source>
        <strain evidence="9">RSA 1356</strain>
    </source>
</reference>
<comment type="subcellular location">
    <subcellularLocation>
        <location evidence="1">Cytoplasm</location>
    </subcellularLocation>
</comment>
<dbReference type="AlphaFoldDB" id="A0A4P9XMH5"/>
<evidence type="ECO:0000313" key="8">
    <source>
        <dbReference type="EMBL" id="RKP07113.1"/>
    </source>
</evidence>
<sequence length="85" mass="10024">MSFGRPPTSNPFKPTPPDRGSFPLDHYGSECKNVMQQYMLCLRENRQSIEPCRHLSKAYLQCRMDHELMDKDEMRNLGFEVDDEK</sequence>
<evidence type="ECO:0000256" key="4">
    <source>
        <dbReference type="ARBA" id="ARBA00037279"/>
    </source>
</evidence>
<evidence type="ECO:0000259" key="7">
    <source>
        <dbReference type="Pfam" id="PF06747"/>
    </source>
</evidence>
<feature type="region of interest" description="Disordered" evidence="6">
    <location>
        <begin position="1"/>
        <end position="24"/>
    </location>
</feature>
<evidence type="ECO:0000313" key="9">
    <source>
        <dbReference type="Proteomes" id="UP000271241"/>
    </source>
</evidence>
<evidence type="ECO:0000256" key="1">
    <source>
        <dbReference type="ARBA" id="ARBA00004496"/>
    </source>
</evidence>
<dbReference type="InterPro" id="IPR051383">
    <property type="entry name" value="COX19"/>
</dbReference>
<comment type="function">
    <text evidence="4">Required for the assembly of mitochondrial cytochrome c oxidase.</text>
</comment>
<evidence type="ECO:0000256" key="2">
    <source>
        <dbReference type="ARBA" id="ARBA00022490"/>
    </source>
</evidence>
<dbReference type="PROSITE" id="PS51808">
    <property type="entry name" value="CHCH"/>
    <property type="match status" value="1"/>
</dbReference>
<name>A0A4P9XMH5_9FUNG</name>
<dbReference type="Pfam" id="PF06747">
    <property type="entry name" value="CHCH"/>
    <property type="match status" value="1"/>
</dbReference>
<evidence type="ECO:0000256" key="5">
    <source>
        <dbReference type="ARBA" id="ARBA00038223"/>
    </source>
</evidence>
<dbReference type="OrthoDB" id="268594at2759"/>
<dbReference type="PANTHER" id="PTHR21107">
    <property type="entry name" value="CYTOCHROME C OXIDASE ASSEMBLY PROTEIN COX19"/>
    <property type="match status" value="1"/>
</dbReference>
<dbReference type="EMBL" id="KZ992764">
    <property type="protein sequence ID" value="RKP07113.1"/>
    <property type="molecule type" value="Genomic_DNA"/>
</dbReference>
<protein>
    <recommendedName>
        <fullName evidence="7">CHCH domain-containing protein</fullName>
    </recommendedName>
</protein>
<feature type="compositionally biased region" description="Low complexity" evidence="6">
    <location>
        <begin position="1"/>
        <end position="12"/>
    </location>
</feature>
<evidence type="ECO:0000256" key="3">
    <source>
        <dbReference type="ARBA" id="ARBA00023157"/>
    </source>
</evidence>
<dbReference type="InterPro" id="IPR010625">
    <property type="entry name" value="CHCH"/>
</dbReference>